<dbReference type="PANTHER" id="PTHR46983">
    <property type="entry name" value="CYSTEINE AND HISTIDINE-RICH DOMAIN-CONTAINING PROTEIN 1"/>
    <property type="match status" value="1"/>
</dbReference>
<keyword evidence="5" id="KW-0862">Zinc</keyword>
<dbReference type="InterPro" id="IPR007051">
    <property type="entry name" value="CHORD_dom"/>
</dbReference>
<protein>
    <submittedName>
        <fullName evidence="11">Chord-domain-containing protein</fullName>
    </submittedName>
</protein>
<dbReference type="InterPro" id="IPR007052">
    <property type="entry name" value="CS_dom"/>
</dbReference>
<accession>A0A9Q5N495</accession>
<evidence type="ECO:0000313" key="12">
    <source>
        <dbReference type="Proteomes" id="UP000757232"/>
    </source>
</evidence>
<dbReference type="InterPro" id="IPR023395">
    <property type="entry name" value="MCP_dom_sf"/>
</dbReference>
<dbReference type="GO" id="GO:0016020">
    <property type="term" value="C:membrane"/>
    <property type="evidence" value="ECO:0007669"/>
    <property type="project" value="UniProtKB-SubCell"/>
</dbReference>
<dbReference type="Gene3D" id="4.10.1130.20">
    <property type="match status" value="2"/>
</dbReference>
<keyword evidence="6" id="KW-1133">Transmembrane helix</keyword>
<keyword evidence="2" id="KW-0812">Transmembrane</keyword>
<evidence type="ECO:0000256" key="6">
    <source>
        <dbReference type="ARBA" id="ARBA00022989"/>
    </source>
</evidence>
<feature type="domain" description="CHORD" evidence="10">
    <location>
        <begin position="319"/>
        <end position="381"/>
    </location>
</feature>
<name>A0A9Q5N495_SANBA</name>
<feature type="domain" description="CHORD" evidence="10">
    <location>
        <begin position="187"/>
        <end position="256"/>
    </location>
</feature>
<dbReference type="PROSITE" id="PS51203">
    <property type="entry name" value="CS"/>
    <property type="match status" value="1"/>
</dbReference>
<feature type="compositionally biased region" description="Low complexity" evidence="8">
    <location>
        <begin position="287"/>
        <end position="296"/>
    </location>
</feature>
<proteinExistence type="predicted"/>
<dbReference type="PANTHER" id="PTHR46983:SF3">
    <property type="entry name" value="CHPADIPLOID STATE MAINTENANCE PROTEIN CHPA"/>
    <property type="match status" value="1"/>
</dbReference>
<dbReference type="OrthoDB" id="1898560at2759"/>
<keyword evidence="4" id="KW-0677">Repeat</keyword>
<dbReference type="PROSITE" id="PS51401">
    <property type="entry name" value="CHORD"/>
    <property type="match status" value="2"/>
</dbReference>
<evidence type="ECO:0000256" key="1">
    <source>
        <dbReference type="ARBA" id="ARBA00004370"/>
    </source>
</evidence>
<evidence type="ECO:0000256" key="2">
    <source>
        <dbReference type="ARBA" id="ARBA00022692"/>
    </source>
</evidence>
<dbReference type="CDD" id="cd06466">
    <property type="entry name" value="p23_CS_SGT1_like"/>
    <property type="match status" value="1"/>
</dbReference>
<dbReference type="EMBL" id="LNZH02000216">
    <property type="protein sequence ID" value="OCB84213.1"/>
    <property type="molecule type" value="Genomic_DNA"/>
</dbReference>
<comment type="caution">
    <text evidence="11">The sequence shown here is derived from an EMBL/GenBank/DDBJ whole genome shotgun (WGS) entry which is preliminary data.</text>
</comment>
<dbReference type="Gene3D" id="1.50.40.10">
    <property type="entry name" value="Mitochondrial carrier domain"/>
    <property type="match status" value="1"/>
</dbReference>
<feature type="region of interest" description="Disordered" evidence="8">
    <location>
        <begin position="287"/>
        <end position="314"/>
    </location>
</feature>
<comment type="subcellular location">
    <subcellularLocation>
        <location evidence="1">Membrane</location>
    </subcellularLocation>
</comment>
<dbReference type="InterPro" id="IPR008978">
    <property type="entry name" value="HSP20-like_chaperone"/>
</dbReference>
<reference evidence="11" key="1">
    <citation type="submission" date="2016-06" db="EMBL/GenBank/DDBJ databases">
        <title>Draft Genome sequence of the fungus Inonotus baumii.</title>
        <authorList>
            <person name="Zhu H."/>
            <person name="Lin W."/>
        </authorList>
    </citation>
    <scope>NUCLEOTIDE SEQUENCE</scope>
    <source>
        <strain evidence="11">821</strain>
    </source>
</reference>
<keyword evidence="12" id="KW-1185">Reference proteome</keyword>
<evidence type="ECO:0000259" key="9">
    <source>
        <dbReference type="PROSITE" id="PS51203"/>
    </source>
</evidence>
<dbReference type="GO" id="GO:0046872">
    <property type="term" value="F:metal ion binding"/>
    <property type="evidence" value="ECO:0007669"/>
    <property type="project" value="UniProtKB-KW"/>
</dbReference>
<dbReference type="SUPFAM" id="SSF103506">
    <property type="entry name" value="Mitochondrial carrier"/>
    <property type="match status" value="1"/>
</dbReference>
<evidence type="ECO:0000256" key="3">
    <source>
        <dbReference type="ARBA" id="ARBA00022723"/>
    </source>
</evidence>
<dbReference type="Proteomes" id="UP000757232">
    <property type="component" value="Unassembled WGS sequence"/>
</dbReference>
<evidence type="ECO:0000256" key="7">
    <source>
        <dbReference type="ARBA" id="ARBA00023136"/>
    </source>
</evidence>
<keyword evidence="3" id="KW-0479">Metal-binding</keyword>
<organism evidence="11 12">
    <name type="scientific">Sanghuangporus baumii</name>
    <name type="common">Phellinus baumii</name>
    <dbReference type="NCBI Taxonomy" id="108892"/>
    <lineage>
        <taxon>Eukaryota</taxon>
        <taxon>Fungi</taxon>
        <taxon>Dikarya</taxon>
        <taxon>Basidiomycota</taxon>
        <taxon>Agaricomycotina</taxon>
        <taxon>Agaricomycetes</taxon>
        <taxon>Hymenochaetales</taxon>
        <taxon>Hymenochaetaceae</taxon>
        <taxon>Sanghuangporus</taxon>
    </lineage>
</organism>
<dbReference type="Gene3D" id="2.60.40.790">
    <property type="match status" value="1"/>
</dbReference>
<dbReference type="Pfam" id="PF04969">
    <property type="entry name" value="CS"/>
    <property type="match status" value="1"/>
</dbReference>
<evidence type="ECO:0000256" key="8">
    <source>
        <dbReference type="SAM" id="MobiDB-lite"/>
    </source>
</evidence>
<sequence length="522" mass="58419">MVSGVVAGGAQAIVAAPAENVRFILEGGGSHMDWSDAWKDVFRGTQTDTIKSKSQALHEARQVRLWMQEVGEMAGRGWKGFGWGFAKDTFGFGVFFSIFELTRRTSNYLRAESTHLIRTLKGEDLTGGILAGLGYDITSRPFDQARRIVHAQRVTNPAQRTIFPRPYAHKYMIESRRQTKSIDMPTCTRNGCKKEFSEEENVEGACRYHPGGPVFHEGLKSWSCCQDVNKPVLDFDEFMKIEVRFLFCFKAASYIHWSEPQKTSAPATIRSSETTDGKETFTTTSLLSTLPSNKPKAPAPSPAEEEDDPSIPVVPGTICRRKGCGVKFISDEESRGDDAVCTYHPSPPIFHEGSKGYLCCKRRVLEFEEFLKIEGCKKGKHVFAPKKNTKAAEVQTTCRIDHYQTPANVCVSVFAKQADKSRSVIRFEENEVRLDIFLPDSKRFTRTLSLFGPIVPEESKYTFFGTKVELDLRKKDIRSWNLLERTDRELGGFNLTFGVGGRTGTIGSKAPVLDENNRVGAA</sequence>
<dbReference type="Pfam" id="PF04968">
    <property type="entry name" value="CHORD"/>
    <property type="match status" value="2"/>
</dbReference>
<dbReference type="AlphaFoldDB" id="A0A9Q5N495"/>
<keyword evidence="7" id="KW-0472">Membrane</keyword>
<evidence type="ECO:0000259" key="10">
    <source>
        <dbReference type="PROSITE" id="PS51401"/>
    </source>
</evidence>
<gene>
    <name evidence="11" type="ORF">A7U60_g8889</name>
</gene>
<evidence type="ECO:0000256" key="5">
    <source>
        <dbReference type="ARBA" id="ARBA00022833"/>
    </source>
</evidence>
<feature type="domain" description="CS" evidence="9">
    <location>
        <begin position="395"/>
        <end position="484"/>
    </location>
</feature>
<evidence type="ECO:0000256" key="4">
    <source>
        <dbReference type="ARBA" id="ARBA00022737"/>
    </source>
</evidence>
<evidence type="ECO:0000313" key="11">
    <source>
        <dbReference type="EMBL" id="OCB84213.1"/>
    </source>
</evidence>
<dbReference type="SUPFAM" id="SSF49764">
    <property type="entry name" value="HSP20-like chaperones"/>
    <property type="match status" value="1"/>
</dbReference>
<dbReference type="InterPro" id="IPR039790">
    <property type="entry name" value="CHRD1"/>
</dbReference>